<feature type="binding site" evidence="8">
    <location>
        <position position="56"/>
    </location>
    <ligand>
        <name>ATP</name>
        <dbReference type="ChEBI" id="CHEBI:30616"/>
    </ligand>
</feature>
<reference evidence="12 13" key="1">
    <citation type="submission" date="2019-01" db="EMBL/GenBank/DDBJ databases">
        <title>Geovibrio thiophilus DSM 11263, complete genome.</title>
        <authorList>
            <person name="Spring S."/>
            <person name="Bunk B."/>
            <person name="Sproer C."/>
        </authorList>
    </citation>
    <scope>NUCLEOTIDE SEQUENCE [LARGE SCALE GENOMIC DNA]</scope>
    <source>
        <strain evidence="12 13">DSM 11263</strain>
    </source>
</reference>
<dbReference type="HAMAP" id="MF_00420">
    <property type="entry name" value="PurL_2"/>
    <property type="match status" value="1"/>
</dbReference>
<keyword evidence="4 8" id="KW-0547">Nucleotide-binding</keyword>
<evidence type="ECO:0000256" key="5">
    <source>
        <dbReference type="ARBA" id="ARBA00022755"/>
    </source>
</evidence>
<evidence type="ECO:0000256" key="2">
    <source>
        <dbReference type="ARBA" id="ARBA00022598"/>
    </source>
</evidence>
<dbReference type="Pfam" id="PF02769">
    <property type="entry name" value="AIRS_C"/>
    <property type="match status" value="2"/>
</dbReference>
<feature type="binding site" evidence="8">
    <location>
        <position position="496"/>
    </location>
    <ligand>
        <name>ATP</name>
        <dbReference type="ChEBI" id="CHEBI:30616"/>
    </ligand>
</feature>
<keyword evidence="3 8" id="KW-0479">Metal-binding</keyword>
<comment type="similarity">
    <text evidence="8">Belongs to the FGAMS family.</text>
</comment>
<evidence type="ECO:0000313" key="12">
    <source>
        <dbReference type="EMBL" id="QAR33934.1"/>
    </source>
</evidence>
<dbReference type="CDD" id="cd02203">
    <property type="entry name" value="PurL_repeat1"/>
    <property type="match status" value="1"/>
</dbReference>
<dbReference type="GO" id="GO:0004642">
    <property type="term" value="F:phosphoribosylformylglycinamidine synthase activity"/>
    <property type="evidence" value="ECO:0007669"/>
    <property type="project" value="UniProtKB-UniRule"/>
</dbReference>
<comment type="subcellular location">
    <subcellularLocation>
        <location evidence="8">Cytoplasm</location>
    </subcellularLocation>
</comment>
<evidence type="ECO:0000256" key="1">
    <source>
        <dbReference type="ARBA" id="ARBA00022490"/>
    </source>
</evidence>
<evidence type="ECO:0000256" key="7">
    <source>
        <dbReference type="ARBA" id="ARBA00022842"/>
    </source>
</evidence>
<feature type="binding site" evidence="8">
    <location>
        <position position="121"/>
    </location>
    <ligand>
        <name>Mg(2+)</name>
        <dbReference type="ChEBI" id="CHEBI:18420"/>
        <label>2</label>
    </ligand>
</feature>
<dbReference type="NCBIfam" id="NF002290">
    <property type="entry name" value="PRK01213.1"/>
    <property type="match status" value="1"/>
</dbReference>
<dbReference type="InterPro" id="IPR036676">
    <property type="entry name" value="PurM-like_C_sf"/>
</dbReference>
<dbReference type="PANTHER" id="PTHR43555:SF1">
    <property type="entry name" value="PHOSPHORIBOSYLFORMYLGLYCINAMIDINE SYNTHASE SUBUNIT PURL"/>
    <property type="match status" value="1"/>
</dbReference>
<accession>A0A3R5V2F5</accession>
<dbReference type="InterPro" id="IPR010918">
    <property type="entry name" value="PurM-like_C_dom"/>
</dbReference>
<feature type="domain" description="PurM-like N-terminal" evidence="9">
    <location>
        <begin position="439"/>
        <end position="558"/>
    </location>
</feature>
<dbReference type="UniPathway" id="UPA00074">
    <property type="reaction ID" value="UER00128"/>
</dbReference>
<feature type="binding site" evidence="8">
    <location>
        <position position="272"/>
    </location>
    <ligand>
        <name>Mg(2+)</name>
        <dbReference type="ChEBI" id="CHEBI:18420"/>
        <label>2</label>
    </ligand>
</feature>
<dbReference type="GO" id="GO:0005524">
    <property type="term" value="F:ATP binding"/>
    <property type="evidence" value="ECO:0007669"/>
    <property type="project" value="UniProtKB-UniRule"/>
</dbReference>
<gene>
    <name evidence="8 12" type="primary">purL</name>
    <name evidence="12" type="ORF">EP073_11125</name>
</gene>
<comment type="pathway">
    <text evidence="8">Purine metabolism; IMP biosynthesis via de novo pathway; 5-amino-1-(5-phospho-D-ribosyl)imidazole from N(2)-formyl-N(1)-(5-phospho-D-ribosyl)glycinamide: step 1/2.</text>
</comment>
<feature type="binding site" evidence="8">
    <location>
        <position position="97"/>
    </location>
    <ligand>
        <name>Mg(2+)</name>
        <dbReference type="ChEBI" id="CHEBI:18420"/>
        <label>1</label>
    </ligand>
</feature>
<feature type="domain" description="PurM-like N-terminal" evidence="9">
    <location>
        <begin position="78"/>
        <end position="193"/>
    </location>
</feature>
<dbReference type="EC" id="6.3.5.3" evidence="8"/>
<proteinExistence type="inferred from homology"/>
<feature type="binding site" evidence="8">
    <location>
        <position position="536"/>
    </location>
    <ligand>
        <name>substrate</name>
    </ligand>
</feature>
<dbReference type="EMBL" id="CP035108">
    <property type="protein sequence ID" value="QAR33934.1"/>
    <property type="molecule type" value="Genomic_DNA"/>
</dbReference>
<keyword evidence="1 8" id="KW-0963">Cytoplasm</keyword>
<evidence type="ECO:0000313" key="13">
    <source>
        <dbReference type="Proteomes" id="UP000287502"/>
    </source>
</evidence>
<name>A0A3R5V2F5_9BACT</name>
<dbReference type="Gene3D" id="3.90.650.10">
    <property type="entry name" value="PurM-like C-terminal domain"/>
    <property type="match status" value="2"/>
</dbReference>
<comment type="caution">
    <text evidence="8">Lacks conserved residue(s) required for the propagation of feature annotation.</text>
</comment>
<comment type="catalytic activity">
    <reaction evidence="8">
        <text>N(2)-formyl-N(1)-(5-phospho-beta-D-ribosyl)glycinamide + L-glutamine + ATP + H2O = 2-formamido-N(1)-(5-O-phospho-beta-D-ribosyl)acetamidine + L-glutamate + ADP + phosphate + H(+)</text>
        <dbReference type="Rhea" id="RHEA:17129"/>
        <dbReference type="ChEBI" id="CHEBI:15377"/>
        <dbReference type="ChEBI" id="CHEBI:15378"/>
        <dbReference type="ChEBI" id="CHEBI:29985"/>
        <dbReference type="ChEBI" id="CHEBI:30616"/>
        <dbReference type="ChEBI" id="CHEBI:43474"/>
        <dbReference type="ChEBI" id="CHEBI:58359"/>
        <dbReference type="ChEBI" id="CHEBI:147286"/>
        <dbReference type="ChEBI" id="CHEBI:147287"/>
        <dbReference type="ChEBI" id="CHEBI:456216"/>
        <dbReference type="EC" id="6.3.5.3"/>
    </reaction>
</comment>
<organism evidence="12 13">
    <name type="scientific">Geovibrio thiophilus</name>
    <dbReference type="NCBI Taxonomy" id="139438"/>
    <lineage>
        <taxon>Bacteria</taxon>
        <taxon>Pseudomonadati</taxon>
        <taxon>Deferribacterota</taxon>
        <taxon>Deferribacteres</taxon>
        <taxon>Deferribacterales</taxon>
        <taxon>Geovibrionaceae</taxon>
        <taxon>Geovibrio</taxon>
    </lineage>
</organism>
<evidence type="ECO:0000256" key="3">
    <source>
        <dbReference type="ARBA" id="ARBA00022723"/>
    </source>
</evidence>
<dbReference type="PANTHER" id="PTHR43555">
    <property type="entry name" value="PHOSPHORIBOSYLFORMYLGLYCINAMIDINE SYNTHASE SUBUNIT PURL"/>
    <property type="match status" value="1"/>
</dbReference>
<feature type="domain" description="PurM-like C-terminal" evidence="10">
    <location>
        <begin position="572"/>
        <end position="709"/>
    </location>
</feature>
<dbReference type="Gene3D" id="3.30.1330.10">
    <property type="entry name" value="PurM-like, N-terminal domain"/>
    <property type="match status" value="2"/>
</dbReference>
<evidence type="ECO:0000256" key="6">
    <source>
        <dbReference type="ARBA" id="ARBA00022840"/>
    </source>
</evidence>
<feature type="binding site" evidence="8">
    <location>
        <begin position="98"/>
        <end position="101"/>
    </location>
    <ligand>
        <name>substrate</name>
    </ligand>
</feature>
<dbReference type="InterPro" id="IPR041609">
    <property type="entry name" value="PurL_linker"/>
</dbReference>
<dbReference type="InterPro" id="IPR036921">
    <property type="entry name" value="PurM-like_N_sf"/>
</dbReference>
<evidence type="ECO:0000259" key="11">
    <source>
        <dbReference type="Pfam" id="PF18072"/>
    </source>
</evidence>
<dbReference type="AlphaFoldDB" id="A0A3R5V2F5"/>
<dbReference type="SUPFAM" id="SSF56042">
    <property type="entry name" value="PurM C-terminal domain-like"/>
    <property type="match status" value="2"/>
</dbReference>
<keyword evidence="7 8" id="KW-0460">Magnesium</keyword>
<dbReference type="RefSeq" id="WP_128467219.1">
    <property type="nucleotide sequence ID" value="NZ_CP035108.1"/>
</dbReference>
<evidence type="ECO:0000259" key="10">
    <source>
        <dbReference type="Pfam" id="PF02769"/>
    </source>
</evidence>
<keyword evidence="2 8" id="KW-0436">Ligase</keyword>
<dbReference type="PIRSF" id="PIRSF001587">
    <property type="entry name" value="FGAM_synthase_II"/>
    <property type="match status" value="1"/>
</dbReference>
<feature type="active site" evidence="8">
    <location>
        <position position="53"/>
    </location>
</feature>
<evidence type="ECO:0000256" key="4">
    <source>
        <dbReference type="ARBA" id="ARBA00022741"/>
    </source>
</evidence>
<feature type="active site" description="Proton acceptor" evidence="8">
    <location>
        <position position="99"/>
    </location>
</feature>
<feature type="binding site" evidence="8">
    <location>
        <position position="120"/>
    </location>
    <ligand>
        <name>substrate</name>
    </ligand>
</feature>
<dbReference type="Proteomes" id="UP000287502">
    <property type="component" value="Chromosome"/>
</dbReference>
<feature type="binding site" evidence="8">
    <location>
        <position position="534"/>
    </location>
    <ligand>
        <name>Mg(2+)</name>
        <dbReference type="ChEBI" id="CHEBI:18420"/>
        <label>1</label>
    </ligand>
</feature>
<dbReference type="Pfam" id="PF00586">
    <property type="entry name" value="AIRS"/>
    <property type="match status" value="2"/>
</dbReference>
<dbReference type="OrthoDB" id="9804441at2"/>
<dbReference type="InterPro" id="IPR016188">
    <property type="entry name" value="PurM-like_N"/>
</dbReference>
<evidence type="ECO:0000259" key="9">
    <source>
        <dbReference type="Pfam" id="PF00586"/>
    </source>
</evidence>
<feature type="domain" description="Phosphoribosylformylglycinamidine synthase linker" evidence="11">
    <location>
        <begin position="14"/>
        <end position="57"/>
    </location>
</feature>
<keyword evidence="5 8" id="KW-0658">Purine biosynthesis</keyword>
<dbReference type="GO" id="GO:0006189">
    <property type="term" value="P:'de novo' IMP biosynthetic process"/>
    <property type="evidence" value="ECO:0007669"/>
    <property type="project" value="UniProtKB-UniRule"/>
</dbReference>
<feature type="binding site" evidence="8">
    <location>
        <position position="533"/>
    </location>
    <ligand>
        <name>ATP</name>
        <dbReference type="ChEBI" id="CHEBI:30616"/>
    </ligand>
</feature>
<comment type="function">
    <text evidence="8">Part of the phosphoribosylformylglycinamidine synthase complex involved in the purines biosynthetic pathway. Catalyzes the ATP-dependent conversion of formylglycinamide ribonucleotide (FGAR) and glutamine to yield formylglycinamidine ribonucleotide (FGAM) and glutamate. The FGAM synthase complex is composed of three subunits. PurQ produces an ammonia molecule by converting glutamine to glutamate. PurL transfers the ammonia molecule to FGAR to form FGAM in an ATP-dependent manner. PurS interacts with PurQ and PurL and is thought to assist in the transfer of the ammonia molecule from PurQ to PurL.</text>
</comment>
<dbReference type="GO" id="GO:0000287">
    <property type="term" value="F:magnesium ion binding"/>
    <property type="evidence" value="ECO:0007669"/>
    <property type="project" value="UniProtKB-UniRule"/>
</dbReference>
<feature type="domain" description="PurM-like C-terminal" evidence="10">
    <location>
        <begin position="206"/>
        <end position="358"/>
    </location>
</feature>
<dbReference type="KEGG" id="gtl:EP073_11125"/>
<dbReference type="FunFam" id="3.30.1330.10:FF:000004">
    <property type="entry name" value="Phosphoribosylformylglycinamidine synthase subunit PurL"/>
    <property type="match status" value="1"/>
</dbReference>
<comment type="subunit">
    <text evidence="8">Monomer. Part of the FGAM synthase complex composed of 1 PurL, 1 PurQ and 2 PurS subunits.</text>
</comment>
<keyword evidence="13" id="KW-1185">Reference proteome</keyword>
<keyword evidence="6 8" id="KW-0067">ATP-binding</keyword>
<sequence>MSMYDTFKYPEVTAEAARGMGLKPEEFKHAEKIIGRTPNYIELGIFSAMWSEHCSYKSSRVHLAKLPTEAPWVVQGPGENAGIIEVDGDICACFKVESHNHPSYIEPFQGAATGVGGIMRDVFTMGARPVAAMNSLRFGKIDNEKTRSVFEGVVAGISFYGNCFGVPTVGGEVFFNDCYAGNPLVNAFSLGLVNKDKIFLAKAEGEGNPVIYVGAKTGRDGIHGATMASEEFSAESESKRPNVQIGDPFKEKLLLEACLELMKEDWVVGIQDMGAAGLTSSSFEMGAQSGVVLDLDMVPVREKGMTPYEIMLSESQERMLMVVRKGCEEKVKAIFDKWDLDAEVIGHVATDGYVRLRWQGEEVAALPAAPLSKEAPKYNRPYARGEYMDELNSPAEVKEPDHLKGVLLKLLAAPNIASKKWVFSQYDHMVRIGTTVLPGSDASVIRVPDSKKGIALSADCNSRFCRLDPRTGGMAAVAESARNVAVSGARPRAFTNCLNFGNPEKPDIMWQFVEAVEGMAEAGKALETPVVSGNVSLYNETEGKGVYPTPTIVMVGVIDDVEKAVTSTFKLEGSSIYLLGENTDEIGGSEYLSTVHGIEKGLPPKIDLAKEKKLINLLVEAADKGLMLSAHDTAEGGLAVALTEMCFGENQLGVRINLEDNMRTDHLLFAESQGRVIAEVSGHNSPAFEKLAEKNGVKYTQIGSVEGAHIVIKHQGRTVIKAEVQEAADKFLNSIGEWMK</sequence>
<evidence type="ECO:0000256" key="8">
    <source>
        <dbReference type="HAMAP-Rule" id="MF_00420"/>
    </source>
</evidence>
<protein>
    <recommendedName>
        <fullName evidence="8">Phosphoribosylformylglycinamidine synthase subunit PurL</fullName>
        <shortName evidence="8">FGAM synthase</shortName>
        <ecNumber evidence="8">6.3.5.3</ecNumber>
    </recommendedName>
    <alternativeName>
        <fullName evidence="8">Formylglycinamide ribonucleotide amidotransferase subunit II</fullName>
        <shortName evidence="8">FGAR amidotransferase II</shortName>
        <shortName evidence="8">FGAR-AT II</shortName>
    </alternativeName>
    <alternativeName>
        <fullName evidence="8">Glutamine amidotransferase PurL</fullName>
    </alternativeName>
    <alternativeName>
        <fullName evidence="8">Phosphoribosylformylglycinamidine synthase subunit II</fullName>
    </alternativeName>
</protein>
<dbReference type="GO" id="GO:0005737">
    <property type="term" value="C:cytoplasm"/>
    <property type="evidence" value="ECO:0007669"/>
    <property type="project" value="UniProtKB-SubCell"/>
</dbReference>
<dbReference type="InterPro" id="IPR010074">
    <property type="entry name" value="PRibForGlyAmidine_synth_PurL"/>
</dbReference>
<feature type="binding site" evidence="8">
    <location>
        <position position="95"/>
    </location>
    <ligand>
        <name>ATP</name>
        <dbReference type="ChEBI" id="CHEBI:30616"/>
    </ligand>
</feature>
<feature type="binding site" evidence="8">
    <location>
        <begin position="314"/>
        <end position="316"/>
    </location>
    <ligand>
        <name>substrate</name>
    </ligand>
</feature>
<dbReference type="NCBIfam" id="TIGR01736">
    <property type="entry name" value="FGAM_synth_II"/>
    <property type="match status" value="1"/>
</dbReference>
<dbReference type="CDD" id="cd02204">
    <property type="entry name" value="PurL_repeat2"/>
    <property type="match status" value="1"/>
</dbReference>
<dbReference type="SUPFAM" id="SSF55326">
    <property type="entry name" value="PurM N-terminal domain-like"/>
    <property type="match status" value="2"/>
</dbReference>
<feature type="binding site" evidence="8">
    <location>
        <position position="244"/>
    </location>
    <ligand>
        <name>substrate</name>
    </ligand>
</feature>
<dbReference type="Pfam" id="PF18072">
    <property type="entry name" value="FGAR-AT_linker"/>
    <property type="match status" value="1"/>
</dbReference>